<keyword evidence="6" id="KW-1185">Reference proteome</keyword>
<dbReference type="Gramene" id="ONK69105">
    <property type="protein sequence ID" value="ONK69105"/>
    <property type="gene ID" value="A4U43_C05F19410"/>
</dbReference>
<evidence type="ECO:0000313" key="6">
    <source>
        <dbReference type="Proteomes" id="UP000243459"/>
    </source>
</evidence>
<feature type="region of interest" description="Disordered" evidence="4">
    <location>
        <begin position="117"/>
        <end position="154"/>
    </location>
</feature>
<gene>
    <name evidence="5" type="ORF">A4U43_C05F19410</name>
</gene>
<keyword evidence="3" id="KW-0804">Transcription</keyword>
<keyword evidence="2" id="KW-0805">Transcription regulation</keyword>
<feature type="region of interest" description="Disordered" evidence="4">
    <location>
        <begin position="1"/>
        <end position="38"/>
    </location>
</feature>
<dbReference type="EMBL" id="CM007385">
    <property type="protein sequence ID" value="ONK69105.1"/>
    <property type="molecule type" value="Genomic_DNA"/>
</dbReference>
<dbReference type="OMA" id="HNQMASY"/>
<dbReference type="InterPro" id="IPR040356">
    <property type="entry name" value="SPEAR"/>
</dbReference>
<reference evidence="6" key="1">
    <citation type="journal article" date="2017" name="Nat. Commun.">
        <title>The asparagus genome sheds light on the origin and evolution of a young Y chromosome.</title>
        <authorList>
            <person name="Harkess A."/>
            <person name="Zhou J."/>
            <person name="Xu C."/>
            <person name="Bowers J.E."/>
            <person name="Van der Hulst R."/>
            <person name="Ayyampalayam S."/>
            <person name="Mercati F."/>
            <person name="Riccardi P."/>
            <person name="McKain M.R."/>
            <person name="Kakrana A."/>
            <person name="Tang H."/>
            <person name="Ray J."/>
            <person name="Groenendijk J."/>
            <person name="Arikit S."/>
            <person name="Mathioni S.M."/>
            <person name="Nakano M."/>
            <person name="Shan H."/>
            <person name="Telgmann-Rauber A."/>
            <person name="Kanno A."/>
            <person name="Yue Z."/>
            <person name="Chen H."/>
            <person name="Li W."/>
            <person name="Chen Y."/>
            <person name="Xu X."/>
            <person name="Zhang Y."/>
            <person name="Luo S."/>
            <person name="Chen H."/>
            <person name="Gao J."/>
            <person name="Mao Z."/>
            <person name="Pires J.C."/>
            <person name="Luo M."/>
            <person name="Kudrna D."/>
            <person name="Wing R.A."/>
            <person name="Meyers B.C."/>
            <person name="Yi K."/>
            <person name="Kong H."/>
            <person name="Lavrijsen P."/>
            <person name="Sunseri F."/>
            <person name="Falavigna A."/>
            <person name="Ye Y."/>
            <person name="Leebens-Mack J.H."/>
            <person name="Chen G."/>
        </authorList>
    </citation>
    <scope>NUCLEOTIDE SEQUENCE [LARGE SCALE GENOMIC DNA]</scope>
    <source>
        <strain evidence="6">cv. DH0086</strain>
    </source>
</reference>
<feature type="region of interest" description="Disordered" evidence="4">
    <location>
        <begin position="57"/>
        <end position="99"/>
    </location>
</feature>
<dbReference type="OrthoDB" id="653455at2759"/>
<evidence type="ECO:0000256" key="3">
    <source>
        <dbReference type="ARBA" id="ARBA00023163"/>
    </source>
</evidence>
<dbReference type="AlphaFoldDB" id="A0A5P1EST4"/>
<accession>A0A5P1EST4</accession>
<evidence type="ECO:0000256" key="2">
    <source>
        <dbReference type="ARBA" id="ARBA00023015"/>
    </source>
</evidence>
<dbReference type="GO" id="GO:0003700">
    <property type="term" value="F:DNA-binding transcription factor activity"/>
    <property type="evidence" value="ECO:0007669"/>
    <property type="project" value="InterPro"/>
</dbReference>
<feature type="compositionally biased region" description="Polar residues" evidence="4">
    <location>
        <begin position="82"/>
        <end position="95"/>
    </location>
</feature>
<keyword evidence="1" id="KW-0678">Repressor</keyword>
<feature type="compositionally biased region" description="Low complexity" evidence="4">
    <location>
        <begin position="130"/>
        <end position="141"/>
    </location>
</feature>
<evidence type="ECO:0000256" key="1">
    <source>
        <dbReference type="ARBA" id="ARBA00022491"/>
    </source>
</evidence>
<protein>
    <submittedName>
        <fullName evidence="5">Uncharacterized protein</fullName>
    </submittedName>
</protein>
<sequence>MGSSHFGELALGNNGRSGSSRKGKKNTSEKPKQPQRGLGVAQLEKIRLHNQMASYLPSLNHPPFHNKMGFGDVDQRRDIGNSGFQSGSTARQFSSHMAHHWGQQTMTLPLLEQNNEDVVQKKRRHDRCHSMSSMSQNSDTSDTQELDLELKLSL</sequence>
<proteinExistence type="predicted"/>
<name>A0A5P1EST4_ASPOF</name>
<evidence type="ECO:0000256" key="4">
    <source>
        <dbReference type="SAM" id="MobiDB-lite"/>
    </source>
</evidence>
<dbReference type="PANTHER" id="PTHR33388">
    <property type="entry name" value="OS01G0212500 PROTEIN"/>
    <property type="match status" value="1"/>
</dbReference>
<evidence type="ECO:0000313" key="5">
    <source>
        <dbReference type="EMBL" id="ONK69105.1"/>
    </source>
</evidence>
<organism evidence="5 6">
    <name type="scientific">Asparagus officinalis</name>
    <name type="common">Garden asparagus</name>
    <dbReference type="NCBI Taxonomy" id="4686"/>
    <lineage>
        <taxon>Eukaryota</taxon>
        <taxon>Viridiplantae</taxon>
        <taxon>Streptophyta</taxon>
        <taxon>Embryophyta</taxon>
        <taxon>Tracheophyta</taxon>
        <taxon>Spermatophyta</taxon>
        <taxon>Magnoliopsida</taxon>
        <taxon>Liliopsida</taxon>
        <taxon>Asparagales</taxon>
        <taxon>Asparagaceae</taxon>
        <taxon>Asparagoideae</taxon>
        <taxon>Asparagus</taxon>
    </lineage>
</organism>
<dbReference type="Proteomes" id="UP000243459">
    <property type="component" value="Chromosome 5"/>
</dbReference>
<dbReference type="PANTHER" id="PTHR33388:SF18">
    <property type="entry name" value="PROTEIN SPEAR1"/>
    <property type="match status" value="1"/>
</dbReference>